<dbReference type="EMBL" id="JAXQNO010000017">
    <property type="protein sequence ID" value="KAK4778666.1"/>
    <property type="molecule type" value="Genomic_DNA"/>
</dbReference>
<feature type="compositionally biased region" description="Pro residues" evidence="1">
    <location>
        <begin position="1"/>
        <end position="11"/>
    </location>
</feature>
<feature type="region of interest" description="Disordered" evidence="1">
    <location>
        <begin position="1"/>
        <end position="108"/>
    </location>
</feature>
<accession>A0AAN7QVQ6</accession>
<feature type="compositionally biased region" description="Basic residues" evidence="1">
    <location>
        <begin position="62"/>
        <end position="74"/>
    </location>
</feature>
<feature type="region of interest" description="Disordered" evidence="1">
    <location>
        <begin position="280"/>
        <end position="373"/>
    </location>
</feature>
<dbReference type="PANTHER" id="PTHR34660:SF3">
    <property type="entry name" value="RRM DOMAIN-CONTAINING PROTEIN"/>
    <property type="match status" value="1"/>
</dbReference>
<feature type="compositionally biased region" description="Basic and acidic residues" evidence="1">
    <location>
        <begin position="27"/>
        <end position="61"/>
    </location>
</feature>
<dbReference type="Proteomes" id="UP001346149">
    <property type="component" value="Unassembled WGS sequence"/>
</dbReference>
<feature type="compositionally biased region" description="Basic and acidic residues" evidence="1">
    <location>
        <begin position="126"/>
        <end position="137"/>
    </location>
</feature>
<evidence type="ECO:0000313" key="2">
    <source>
        <dbReference type="EMBL" id="KAK4778666.1"/>
    </source>
</evidence>
<protein>
    <submittedName>
        <fullName evidence="2">Uncharacterized protein</fullName>
    </submittedName>
</protein>
<keyword evidence="3" id="KW-1185">Reference proteome</keyword>
<name>A0AAN7QVQ6_TRANT</name>
<sequence>MSRCFPFPPPGYVRKAGVESSANVDLLKQDNHKEKKDKREKDRKKREGKERKEKHRSDDKHRDKKEKKDKHRDRKDKNKGKEKDHTSSLSDKKLSFQAGGTNEETTPKVKGFLPSLLASGLSIDRSVQKEKERDKHRTIAPYGNKPAGQSAEKIPTYTNLSRDTCDNNKFVQELEERIKHDRISGTHLAERFIVAEKKKDDPLVQFLEKPNSNMRPEVEESNKERRDNESMVERVNGTCKVHDVVRIFHTRVKDEINLVEQNIQREIHWREKVKGMDGEDNWADEIKGKDDERKDQGKDDQRKDQGKVELDREDKERMGEKIEPSRHSEQEKLKISRKNDSLRSSNRKNLQLPVKGPDLIVGSSGSDTKKRKETKANGFLHANEIRASKIPKQSLVSHSPMENGRTLESCRRTSPLAPPWTEPTNNGNNILMDRKINGIMECWGMPPVSPVKVQSSASVTDDVPVVKLPHPECKLLDEILSRVPRLEELPEFYGDQGWLFDTDEREDSKKSIVDAMPQVWGESLHVESVDIYALPYVIPY</sequence>
<organism evidence="2 3">
    <name type="scientific">Trapa natans</name>
    <name type="common">Water chestnut</name>
    <dbReference type="NCBI Taxonomy" id="22666"/>
    <lineage>
        <taxon>Eukaryota</taxon>
        <taxon>Viridiplantae</taxon>
        <taxon>Streptophyta</taxon>
        <taxon>Embryophyta</taxon>
        <taxon>Tracheophyta</taxon>
        <taxon>Spermatophyta</taxon>
        <taxon>Magnoliopsida</taxon>
        <taxon>eudicotyledons</taxon>
        <taxon>Gunneridae</taxon>
        <taxon>Pentapetalae</taxon>
        <taxon>rosids</taxon>
        <taxon>malvids</taxon>
        <taxon>Myrtales</taxon>
        <taxon>Lythraceae</taxon>
        <taxon>Trapa</taxon>
    </lineage>
</organism>
<dbReference type="PANTHER" id="PTHR34660">
    <property type="entry name" value="MYB-LIKE PROTEIN X"/>
    <property type="match status" value="1"/>
</dbReference>
<feature type="region of interest" description="Disordered" evidence="1">
    <location>
        <begin position="394"/>
        <end position="428"/>
    </location>
</feature>
<feature type="region of interest" description="Disordered" evidence="1">
    <location>
        <begin position="211"/>
        <end position="234"/>
    </location>
</feature>
<evidence type="ECO:0000256" key="1">
    <source>
        <dbReference type="SAM" id="MobiDB-lite"/>
    </source>
</evidence>
<gene>
    <name evidence="2" type="ORF">SAY86_006194</name>
</gene>
<comment type="caution">
    <text evidence="2">The sequence shown here is derived from an EMBL/GenBank/DDBJ whole genome shotgun (WGS) entry which is preliminary data.</text>
</comment>
<feature type="compositionally biased region" description="Basic and acidic residues" evidence="1">
    <location>
        <begin position="284"/>
        <end position="341"/>
    </location>
</feature>
<feature type="compositionally biased region" description="Basic and acidic residues" evidence="1">
    <location>
        <begin position="75"/>
        <end position="94"/>
    </location>
</feature>
<evidence type="ECO:0000313" key="3">
    <source>
        <dbReference type="Proteomes" id="UP001346149"/>
    </source>
</evidence>
<proteinExistence type="predicted"/>
<feature type="region of interest" description="Disordered" evidence="1">
    <location>
        <begin position="126"/>
        <end position="160"/>
    </location>
</feature>
<dbReference type="AlphaFoldDB" id="A0AAN7QVQ6"/>
<reference evidence="2 3" key="1">
    <citation type="journal article" date="2023" name="Hortic Res">
        <title>Pangenome of water caltrop reveals structural variations and asymmetric subgenome divergence after allopolyploidization.</title>
        <authorList>
            <person name="Zhang X."/>
            <person name="Chen Y."/>
            <person name="Wang L."/>
            <person name="Yuan Y."/>
            <person name="Fang M."/>
            <person name="Shi L."/>
            <person name="Lu R."/>
            <person name="Comes H.P."/>
            <person name="Ma Y."/>
            <person name="Chen Y."/>
            <person name="Huang G."/>
            <person name="Zhou Y."/>
            <person name="Zheng Z."/>
            <person name="Qiu Y."/>
        </authorList>
    </citation>
    <scope>NUCLEOTIDE SEQUENCE [LARGE SCALE GENOMIC DNA]</scope>
    <source>
        <strain evidence="2">F231</strain>
    </source>
</reference>
<feature type="compositionally biased region" description="Basic and acidic residues" evidence="1">
    <location>
        <begin position="216"/>
        <end position="232"/>
    </location>
</feature>